<dbReference type="InterPro" id="IPR026268">
    <property type="entry name" value="RseC"/>
</dbReference>
<dbReference type="PANTHER" id="PTHR35867">
    <property type="entry name" value="PROTEIN RSEC"/>
    <property type="match status" value="1"/>
</dbReference>
<dbReference type="STRING" id="207949.RED65_03790"/>
<dbReference type="HOGENOM" id="CLU_124911_0_0_6"/>
<dbReference type="EMBL" id="AAQH01000010">
    <property type="protein sequence ID" value="EAT12130.1"/>
    <property type="molecule type" value="Genomic_DNA"/>
</dbReference>
<keyword evidence="1" id="KW-0812">Transmembrane</keyword>
<dbReference type="Proteomes" id="UP000004263">
    <property type="component" value="Unassembled WGS sequence"/>
</dbReference>
<dbReference type="InterPro" id="IPR007359">
    <property type="entry name" value="SigmaE_reg_RseC_MucC"/>
</dbReference>
<feature type="transmembrane region" description="Helical" evidence="1">
    <location>
        <begin position="79"/>
        <end position="98"/>
    </location>
</feature>
<dbReference type="PIRSF" id="PIRSF004923">
    <property type="entry name" value="RseC"/>
    <property type="match status" value="1"/>
</dbReference>
<keyword evidence="1" id="KW-0472">Membrane</keyword>
<comment type="caution">
    <text evidence="2">The sequence shown here is derived from an EMBL/GenBank/DDBJ whole genome shotgun (WGS) entry which is preliminary data.</text>
</comment>
<dbReference type="Pfam" id="PF04246">
    <property type="entry name" value="RseC_MucC"/>
    <property type="match status" value="1"/>
</dbReference>
<organism evidence="2 3">
    <name type="scientific">Bermanella marisrubri</name>
    <dbReference type="NCBI Taxonomy" id="207949"/>
    <lineage>
        <taxon>Bacteria</taxon>
        <taxon>Pseudomonadati</taxon>
        <taxon>Pseudomonadota</taxon>
        <taxon>Gammaproteobacteria</taxon>
        <taxon>Oceanospirillales</taxon>
        <taxon>Oceanospirillaceae</taxon>
        <taxon>Bermanella</taxon>
    </lineage>
</organism>
<accession>Q1N1C0</accession>
<evidence type="ECO:0000256" key="1">
    <source>
        <dbReference type="SAM" id="Phobius"/>
    </source>
</evidence>
<dbReference type="AlphaFoldDB" id="Q1N1C0"/>
<name>Q1N1C0_9GAMM</name>
<proteinExistence type="predicted"/>
<evidence type="ECO:0000313" key="2">
    <source>
        <dbReference type="EMBL" id="EAT12130.1"/>
    </source>
</evidence>
<gene>
    <name evidence="2" type="ORF">RED65_03790</name>
</gene>
<evidence type="ECO:0000313" key="3">
    <source>
        <dbReference type="Proteomes" id="UP000004263"/>
    </source>
</evidence>
<keyword evidence="3" id="KW-1185">Reference proteome</keyword>
<sequence>MIEETAKVIRVDDNWVWVRAIAQSACGSCQAQKGCGHSLLAKVGQRQIDIQLPRQDYELSVNDDVIIGVPEQAVLRSSLLMYGVPLLLMLVVAGLASVMSLAEGAVILLAFLALISGFFYVSRWSNTARIEEWHPRIIRKALNQETLIPICEIKE</sequence>
<keyword evidence="1" id="KW-1133">Transmembrane helix</keyword>
<protein>
    <submittedName>
        <fullName evidence="2">Sigma factor algU negative regulatory protein MucC</fullName>
    </submittedName>
</protein>
<reference evidence="2 3" key="1">
    <citation type="submission" date="2006-03" db="EMBL/GenBank/DDBJ databases">
        <authorList>
            <person name="Pinhassi J."/>
            <person name="Pedros-Alio C."/>
            <person name="Ferriera S."/>
            <person name="Johnson J."/>
            <person name="Kravitz S."/>
            <person name="Halpern A."/>
            <person name="Remington K."/>
            <person name="Beeson K."/>
            <person name="Tran B."/>
            <person name="Rogers Y.-H."/>
            <person name="Friedman R."/>
            <person name="Venter J.C."/>
        </authorList>
    </citation>
    <scope>NUCLEOTIDE SEQUENCE [LARGE SCALE GENOMIC DNA]</scope>
    <source>
        <strain evidence="2 3">RED65</strain>
    </source>
</reference>
<dbReference type="OrthoDB" id="9795854at2"/>
<dbReference type="RefSeq" id="WP_007019090.1">
    <property type="nucleotide sequence ID" value="NZ_CH724120.1"/>
</dbReference>
<dbReference type="PANTHER" id="PTHR35867:SF1">
    <property type="entry name" value="PROTEIN RSEC"/>
    <property type="match status" value="1"/>
</dbReference>
<feature type="transmembrane region" description="Helical" evidence="1">
    <location>
        <begin position="104"/>
        <end position="121"/>
    </location>
</feature>